<dbReference type="InterPro" id="IPR036770">
    <property type="entry name" value="Ankyrin_rpt-contain_sf"/>
</dbReference>
<keyword evidence="2 3" id="KW-0040">ANK repeat</keyword>
<dbReference type="PANTHER" id="PTHR24201:SF16">
    <property type="entry name" value="ANKYRIN-1-LIKE-RELATED"/>
    <property type="match status" value="1"/>
</dbReference>
<feature type="region of interest" description="Disordered" evidence="4">
    <location>
        <begin position="33"/>
        <end position="82"/>
    </location>
</feature>
<dbReference type="RefSeq" id="XP_008713700.1">
    <property type="nucleotide sequence ID" value="XM_008715478.1"/>
</dbReference>
<dbReference type="Proteomes" id="UP000030752">
    <property type="component" value="Unassembled WGS sequence"/>
</dbReference>
<organism evidence="7 8">
    <name type="scientific">Cyphellophora europaea (strain CBS 101466)</name>
    <name type="common">Phialophora europaea</name>
    <dbReference type="NCBI Taxonomy" id="1220924"/>
    <lineage>
        <taxon>Eukaryota</taxon>
        <taxon>Fungi</taxon>
        <taxon>Dikarya</taxon>
        <taxon>Ascomycota</taxon>
        <taxon>Pezizomycotina</taxon>
        <taxon>Eurotiomycetes</taxon>
        <taxon>Chaetothyriomycetidae</taxon>
        <taxon>Chaetothyriales</taxon>
        <taxon>Cyphellophoraceae</taxon>
        <taxon>Cyphellophora</taxon>
    </lineage>
</organism>
<feature type="compositionally biased region" description="Low complexity" evidence="4">
    <location>
        <begin position="265"/>
        <end position="275"/>
    </location>
</feature>
<dbReference type="SMART" id="SM00248">
    <property type="entry name" value="ANK"/>
    <property type="match status" value="2"/>
</dbReference>
<feature type="domain" description="IPT/TIG" evidence="6">
    <location>
        <begin position="764"/>
        <end position="853"/>
    </location>
</feature>
<dbReference type="Pfam" id="PF00023">
    <property type="entry name" value="Ank"/>
    <property type="match status" value="1"/>
</dbReference>
<dbReference type="PROSITE" id="PS50297">
    <property type="entry name" value="ANK_REP_REGION"/>
    <property type="match status" value="2"/>
</dbReference>
<keyword evidence="5" id="KW-0472">Membrane</keyword>
<keyword evidence="1" id="KW-0677">Repeat</keyword>
<dbReference type="SMART" id="SM00429">
    <property type="entry name" value="IPT"/>
    <property type="match status" value="1"/>
</dbReference>
<dbReference type="PANTHER" id="PTHR24201">
    <property type="entry name" value="ANK_REP_REGION DOMAIN-CONTAINING PROTEIN"/>
    <property type="match status" value="1"/>
</dbReference>
<name>W2S874_CYPE1</name>
<dbReference type="STRING" id="1220924.W2S874"/>
<evidence type="ECO:0000256" key="3">
    <source>
        <dbReference type="PROSITE-ProRule" id="PRU00023"/>
    </source>
</evidence>
<evidence type="ECO:0000256" key="5">
    <source>
        <dbReference type="SAM" id="Phobius"/>
    </source>
</evidence>
<dbReference type="Gene3D" id="2.60.40.10">
    <property type="entry name" value="Immunoglobulins"/>
    <property type="match status" value="1"/>
</dbReference>
<feature type="transmembrane region" description="Helical" evidence="5">
    <location>
        <begin position="1295"/>
        <end position="1311"/>
    </location>
</feature>
<keyword evidence="8" id="KW-1185">Reference proteome</keyword>
<feature type="compositionally biased region" description="Basic and acidic residues" evidence="4">
    <location>
        <begin position="418"/>
        <end position="428"/>
    </location>
</feature>
<dbReference type="EMBL" id="KI635846">
    <property type="protein sequence ID" value="ETN44258.1"/>
    <property type="molecule type" value="Genomic_DNA"/>
</dbReference>
<dbReference type="HOGENOM" id="CLU_002768_1_0_1"/>
<evidence type="ECO:0000313" key="7">
    <source>
        <dbReference type="EMBL" id="ETN44258.1"/>
    </source>
</evidence>
<dbReference type="Gene3D" id="1.25.40.20">
    <property type="entry name" value="Ankyrin repeat-containing domain"/>
    <property type="match status" value="1"/>
</dbReference>
<accession>W2S874</accession>
<dbReference type="CDD" id="cd00102">
    <property type="entry name" value="IPT"/>
    <property type="match status" value="1"/>
</dbReference>
<dbReference type="InterPro" id="IPR013783">
    <property type="entry name" value="Ig-like_fold"/>
</dbReference>
<feature type="compositionally biased region" description="Low complexity" evidence="4">
    <location>
        <begin position="685"/>
        <end position="700"/>
    </location>
</feature>
<feature type="compositionally biased region" description="Basic residues" evidence="4">
    <location>
        <begin position="408"/>
        <end position="417"/>
    </location>
</feature>
<dbReference type="SUPFAM" id="SSF81296">
    <property type="entry name" value="E set domains"/>
    <property type="match status" value="1"/>
</dbReference>
<feature type="region of interest" description="Disordered" evidence="4">
    <location>
        <begin position="598"/>
        <end position="703"/>
    </location>
</feature>
<sequence length="1343" mass="145454">MGSTDDDFYLFNSSLAPTPNDFDAFLANEPEQDLAHDGLINPSDLIKKEQSADSPALDFQQNHRGSESSSSDESLQHNRTNSEVSISSSAFAQNAAWGSGINGLSMPAYNDSMMGGVENDFEAKMASDFDFETAGSTPSGFDPQMSFAPVVAPASQSLKRAANVARFGQAKSASPKMANAAQSGFYIANSREASPLNAMLSGPSGHSPWNKHSPSAGLEETFNTITMNGDSPGNPAFSPNMQFNGNFTFDADSSATPSSFGMDIASPPSTSTSAPDGTPRLTVHPTSLKSRVETQIPIILTMSSLPVGAKKLKLPTHTVSKPKFLVKGEQEPGPEVLELHTSLVCTSAMQDKVKLQRALARARGEELPAANKSSPASSTTSSSSRDDEDKPLNGGEVKICTGCIQRERKRASRKKQKKPEEEEAFQRDEERRVVVFNTSQIKDWAEIPKEGAEGSAKAPRASSAPPGAMQVELPMRIACYCRHQNEKLGFQVIFTVKDHRDRVIAQSMTNPIMITDDHKTHNAPTAVQPVAAPLPNAPTLPGAGVFQTSGNDPKSSATPKMFKQSFSTNDLNGLQNSFNPKFPMASSSNPFAISGISNATSGTLTPRNLSRPASPNASMGPSTKRRKQSGSGKLPSGLTMTRLDTVPSHPSSSTMPNSAASSPYATNMTSYMPPPTGSYIPQRPPGSGTSPPTPNGTDPTFASINRSFSLENMPRQAMISAPPSRQPSRPGSPVSGRNSFGAADQSLASGVSNQLQNQLSRRAPPLIHKLVPAEGSVTGGTEVTLLGNGFYQGLEVMFGDTEATTTTFWGEKCLNCIAPPALQPGTVTVIFKHEHRNYMQQGAQTRPVLFTYTDDRELEMFRLALRTIGKQMNHPTDDPYSAAQQLLQGSHQSMWGAPNGGYSMGHQRNGGMTGAPMDAMELENTMVRLLEYMDLRAPSALARLDLRRPSGLTLLHLASSLGLTRFAAGLLARGANPHLVDRNGHTAMHHAAMHGHTYILQRLRLSGASHKVRSFKNFTPADMATSLLSYQAVTVPSAHYRSRSVGGTPMRLQSRKASSASLHSFWDHDSTYMDSDSDEAAIDDTDLSQELARTGTRSRTASRRGSAQLPTNGLATLTAHRSMEPEANDTFMAAWRDQLQNSIQRYNEATQAFQSMMPSFPALNGHLQALQQEYQGSAMVRRVSQLFPQRPGTSRSNSRRNDGWWDALTGNRSPSPTQQPPAYESLFPADGPSPEDISLKKLSEEQAAADLIIDRHFEAQSSSRAPHNRDHDQDVGELLLHRDIKRVELSKDRKLFFVWIPILAIVLGLMLKSSGIFELFRSINTNPVMDRMVGAQERVIEVL</sequence>
<dbReference type="InParanoid" id="W2S874"/>
<dbReference type="Pfam" id="PF01833">
    <property type="entry name" value="TIG"/>
    <property type="match status" value="1"/>
</dbReference>
<evidence type="ECO:0000256" key="2">
    <source>
        <dbReference type="ARBA" id="ARBA00023043"/>
    </source>
</evidence>
<gene>
    <name evidence="7" type="ORF">HMPREF1541_10809</name>
</gene>
<dbReference type="InterPro" id="IPR014756">
    <property type="entry name" value="Ig_E-set"/>
</dbReference>
<keyword evidence="5" id="KW-0812">Transmembrane</keyword>
<dbReference type="GO" id="GO:0005634">
    <property type="term" value="C:nucleus"/>
    <property type="evidence" value="ECO:0007669"/>
    <property type="project" value="TreeGrafter"/>
</dbReference>
<feature type="region of interest" description="Disordered" evidence="4">
    <location>
        <begin position="1187"/>
        <end position="1230"/>
    </location>
</feature>
<evidence type="ECO:0000313" key="8">
    <source>
        <dbReference type="Proteomes" id="UP000030752"/>
    </source>
</evidence>
<dbReference type="GeneID" id="19978148"/>
<feature type="compositionally biased region" description="Low complexity" evidence="4">
    <location>
        <begin position="720"/>
        <end position="737"/>
    </location>
</feature>
<feature type="compositionally biased region" description="Low complexity" evidence="4">
    <location>
        <begin position="455"/>
        <end position="467"/>
    </location>
</feature>
<dbReference type="Pfam" id="PF25603">
    <property type="entry name" value="SPT23_MGA2_DBD"/>
    <property type="match status" value="1"/>
</dbReference>
<keyword evidence="5" id="KW-1133">Transmembrane helix</keyword>
<feature type="region of interest" description="Disordered" evidence="4">
    <location>
        <begin position="408"/>
        <end position="428"/>
    </location>
</feature>
<evidence type="ECO:0000256" key="4">
    <source>
        <dbReference type="SAM" id="MobiDB-lite"/>
    </source>
</evidence>
<dbReference type="OrthoDB" id="71307at2759"/>
<protein>
    <recommendedName>
        <fullName evidence="6">IPT/TIG domain-containing protein</fullName>
    </recommendedName>
</protein>
<feature type="compositionally biased region" description="Low complexity" evidence="4">
    <location>
        <begin position="373"/>
        <end position="383"/>
    </location>
</feature>
<evidence type="ECO:0000259" key="6">
    <source>
        <dbReference type="SMART" id="SM00429"/>
    </source>
</evidence>
<feature type="region of interest" description="Disordered" evidence="4">
    <location>
        <begin position="718"/>
        <end position="742"/>
    </location>
</feature>
<dbReference type="VEuPathDB" id="FungiDB:HMPREF1541_10809"/>
<dbReference type="InterPro" id="IPR002909">
    <property type="entry name" value="IPT_dom"/>
</dbReference>
<feature type="repeat" description="ANK" evidence="3">
    <location>
        <begin position="983"/>
        <end position="1015"/>
    </location>
</feature>
<dbReference type="InterPro" id="IPR057962">
    <property type="entry name" value="SPT23_MGA2_DBD"/>
</dbReference>
<dbReference type="InterPro" id="IPR050776">
    <property type="entry name" value="Ank_Repeat/CDKN_Inhibitor"/>
</dbReference>
<feature type="region of interest" description="Disordered" evidence="4">
    <location>
        <begin position="263"/>
        <end position="284"/>
    </location>
</feature>
<dbReference type="eggNOG" id="KOG3836">
    <property type="taxonomic scope" value="Eukaryota"/>
</dbReference>
<feature type="region of interest" description="Disordered" evidence="4">
    <location>
        <begin position="364"/>
        <end position="396"/>
    </location>
</feature>
<dbReference type="PROSITE" id="PS50088">
    <property type="entry name" value="ANK_REPEAT"/>
    <property type="match status" value="2"/>
</dbReference>
<feature type="region of interest" description="Disordered" evidence="4">
    <location>
        <begin position="448"/>
        <end position="467"/>
    </location>
</feature>
<evidence type="ECO:0000256" key="1">
    <source>
        <dbReference type="ARBA" id="ARBA00022737"/>
    </source>
</evidence>
<dbReference type="InterPro" id="IPR002110">
    <property type="entry name" value="Ankyrin_rpt"/>
</dbReference>
<dbReference type="SUPFAM" id="SSF48403">
    <property type="entry name" value="Ankyrin repeat"/>
    <property type="match status" value="1"/>
</dbReference>
<proteinExistence type="predicted"/>
<reference evidence="7 8" key="1">
    <citation type="submission" date="2013-03" db="EMBL/GenBank/DDBJ databases">
        <title>The Genome Sequence of Phialophora europaea CBS 101466.</title>
        <authorList>
            <consortium name="The Broad Institute Genomics Platform"/>
            <person name="Cuomo C."/>
            <person name="de Hoog S."/>
            <person name="Gorbushina A."/>
            <person name="Walker B."/>
            <person name="Young S.K."/>
            <person name="Zeng Q."/>
            <person name="Gargeya S."/>
            <person name="Fitzgerald M."/>
            <person name="Haas B."/>
            <person name="Abouelleil A."/>
            <person name="Allen A.W."/>
            <person name="Alvarado L."/>
            <person name="Arachchi H.M."/>
            <person name="Berlin A.M."/>
            <person name="Chapman S.B."/>
            <person name="Gainer-Dewar J."/>
            <person name="Goldberg J."/>
            <person name="Griggs A."/>
            <person name="Gujja S."/>
            <person name="Hansen M."/>
            <person name="Howarth C."/>
            <person name="Imamovic A."/>
            <person name="Ireland A."/>
            <person name="Larimer J."/>
            <person name="McCowan C."/>
            <person name="Murphy C."/>
            <person name="Pearson M."/>
            <person name="Poon T.W."/>
            <person name="Priest M."/>
            <person name="Roberts A."/>
            <person name="Saif S."/>
            <person name="Shea T."/>
            <person name="Sisk P."/>
            <person name="Sykes S."/>
            <person name="Wortman J."/>
            <person name="Nusbaum C."/>
            <person name="Birren B."/>
        </authorList>
    </citation>
    <scope>NUCLEOTIDE SEQUENCE [LARGE SCALE GENOMIC DNA]</scope>
    <source>
        <strain evidence="7 8">CBS 101466</strain>
    </source>
</reference>
<feature type="compositionally biased region" description="Low complexity" evidence="4">
    <location>
        <begin position="650"/>
        <end position="663"/>
    </location>
</feature>
<feature type="repeat" description="ANK" evidence="3">
    <location>
        <begin position="950"/>
        <end position="982"/>
    </location>
</feature>
<feature type="compositionally biased region" description="Polar residues" evidence="4">
    <location>
        <begin position="598"/>
        <end position="621"/>
    </location>
</feature>